<organism evidence="2 3">
    <name type="scientific">Debaryomyces fabryi</name>
    <dbReference type="NCBI Taxonomy" id="58627"/>
    <lineage>
        <taxon>Eukaryota</taxon>
        <taxon>Fungi</taxon>
        <taxon>Dikarya</taxon>
        <taxon>Ascomycota</taxon>
        <taxon>Saccharomycotina</taxon>
        <taxon>Pichiomycetes</taxon>
        <taxon>Debaryomycetaceae</taxon>
        <taxon>Debaryomyces</taxon>
    </lineage>
</organism>
<name>A0A0V1PTG4_9ASCO</name>
<keyword evidence="3" id="KW-1185">Reference proteome</keyword>
<feature type="region of interest" description="Disordered" evidence="1">
    <location>
        <begin position="248"/>
        <end position="286"/>
    </location>
</feature>
<feature type="region of interest" description="Disordered" evidence="1">
    <location>
        <begin position="1"/>
        <end position="67"/>
    </location>
</feature>
<gene>
    <name evidence="2" type="ORF">AC631_04800</name>
</gene>
<reference evidence="2 3" key="1">
    <citation type="submission" date="2015-11" db="EMBL/GenBank/DDBJ databases">
        <title>The genome of Debaryomyces fabryi.</title>
        <authorList>
            <person name="Tafer H."/>
            <person name="Lopandic K."/>
        </authorList>
    </citation>
    <scope>NUCLEOTIDE SEQUENCE [LARGE SCALE GENOMIC DNA]</scope>
    <source>
        <strain evidence="2 3">CBS 789</strain>
    </source>
</reference>
<evidence type="ECO:0000313" key="3">
    <source>
        <dbReference type="Proteomes" id="UP000054251"/>
    </source>
</evidence>
<accession>A0A0V1PTG4</accession>
<feature type="compositionally biased region" description="Basic and acidic residues" evidence="1">
    <location>
        <begin position="277"/>
        <end position="286"/>
    </location>
</feature>
<evidence type="ECO:0000256" key="1">
    <source>
        <dbReference type="SAM" id="MobiDB-lite"/>
    </source>
</evidence>
<dbReference type="EMBL" id="LMYN01000143">
    <property type="protein sequence ID" value="KRZ99433.1"/>
    <property type="molecule type" value="Genomic_DNA"/>
</dbReference>
<dbReference type="OrthoDB" id="4021454at2759"/>
<feature type="compositionally biased region" description="Low complexity" evidence="1">
    <location>
        <begin position="25"/>
        <end position="41"/>
    </location>
</feature>
<protein>
    <submittedName>
        <fullName evidence="2">Uncharacterized protein</fullName>
    </submittedName>
</protein>
<comment type="caution">
    <text evidence="2">The sequence shown here is derived from an EMBL/GenBank/DDBJ whole genome shotgun (WGS) entry which is preliminary data.</text>
</comment>
<sequence>MRSAIFDKDPHLFSEPKRQSKSRNLLKNSSPSISSTNSTLIRQKSKPATPEFGEYSRSSNDNKKNTINGTNIAWNLDEMLNSYVEHRVLPPILSPTIPQGQSARGEEKSEGKEILFVNSADSLASENLPLSMLSPTLPVMFDSKEATPNSNYPKLVQPKPKQAILKSTPKLVDLTVNEPQLSRPKVRWIDKSQDIRPKFLLRINFRNQPKYKHSFNIDKLDSPKKYNGLGILSSNNEPITKEIQEHAYKEPTQEAKSKKSQEGNVYVKQNVKPFSKKQGDKQETQQFRDEQLKQLNSDILQKEQAKQTDLERLRILKSQSPLILNQLKLAFTEEEKEEYKANLILKKNYWIKIAKQTKAEADKTKDPTLSIVISIDALLLYMIAYDYDEKLKLISEVLPLERYWNSLYQDCTNLIVQLKQSIPKKISNEKSSSRIPLNEYIQSFIGILYQMKALILKQVNSVFQKVIDEYIFKKNNNNKNDLLNELNNKIIELQQSTISNYNKAIANFSKAESYFSMTTQASVNFPKTWYNKSPHINPIQTYETSFVPGGDNYFLPIGMYSELKEISGFMFSCLREFSELFQCTTNNSEKSETAYILQSGLKGAPTDEVIMS</sequence>
<dbReference type="RefSeq" id="XP_015465536.1">
    <property type="nucleotide sequence ID" value="XM_015613629.1"/>
</dbReference>
<feature type="compositionally biased region" description="Basic and acidic residues" evidence="1">
    <location>
        <begin position="1"/>
        <end position="18"/>
    </location>
</feature>
<dbReference type="AlphaFoldDB" id="A0A0V1PTG4"/>
<feature type="compositionally biased region" description="Basic and acidic residues" evidence="1">
    <location>
        <begin position="248"/>
        <end position="261"/>
    </location>
</feature>
<dbReference type="GeneID" id="26841809"/>
<proteinExistence type="predicted"/>
<dbReference type="Proteomes" id="UP000054251">
    <property type="component" value="Unassembled WGS sequence"/>
</dbReference>
<evidence type="ECO:0000313" key="2">
    <source>
        <dbReference type="EMBL" id="KRZ99433.1"/>
    </source>
</evidence>